<feature type="domain" description="Bacterial bifunctional deaminase-reductase C-terminal" evidence="1">
    <location>
        <begin position="3"/>
        <end position="189"/>
    </location>
</feature>
<protein>
    <submittedName>
        <fullName evidence="2">Dihydrofolate reductase family protein</fullName>
    </submittedName>
</protein>
<evidence type="ECO:0000313" key="2">
    <source>
        <dbReference type="EMBL" id="MFC4853933.1"/>
    </source>
</evidence>
<evidence type="ECO:0000259" key="1">
    <source>
        <dbReference type="Pfam" id="PF01872"/>
    </source>
</evidence>
<dbReference type="InterPro" id="IPR002734">
    <property type="entry name" value="RibDG_C"/>
</dbReference>
<dbReference type="InterPro" id="IPR050765">
    <property type="entry name" value="Riboflavin_Biosynth_HTPR"/>
</dbReference>
<dbReference type="Proteomes" id="UP001595859">
    <property type="component" value="Unassembled WGS sequence"/>
</dbReference>
<dbReference type="Pfam" id="PF01872">
    <property type="entry name" value="RibD_C"/>
    <property type="match status" value="1"/>
</dbReference>
<organism evidence="2 3">
    <name type="scientific">Actinophytocola glycyrrhizae</name>
    <dbReference type="NCBI Taxonomy" id="2044873"/>
    <lineage>
        <taxon>Bacteria</taxon>
        <taxon>Bacillati</taxon>
        <taxon>Actinomycetota</taxon>
        <taxon>Actinomycetes</taxon>
        <taxon>Pseudonocardiales</taxon>
        <taxon>Pseudonocardiaceae</taxon>
    </lineage>
</organism>
<name>A0ABV9RZ30_9PSEU</name>
<dbReference type="PANTHER" id="PTHR38011">
    <property type="entry name" value="DIHYDROFOLATE REDUCTASE FAMILY PROTEIN (AFU_ORTHOLOGUE AFUA_8G06820)"/>
    <property type="match status" value="1"/>
</dbReference>
<dbReference type="InterPro" id="IPR024072">
    <property type="entry name" value="DHFR-like_dom_sf"/>
</dbReference>
<comment type="caution">
    <text evidence="2">The sequence shown here is derived from an EMBL/GenBank/DDBJ whole genome shotgun (WGS) entry which is preliminary data.</text>
</comment>
<dbReference type="EMBL" id="JBHSIS010000004">
    <property type="protein sequence ID" value="MFC4853933.1"/>
    <property type="molecule type" value="Genomic_DNA"/>
</dbReference>
<reference evidence="3" key="1">
    <citation type="journal article" date="2019" name="Int. J. Syst. Evol. Microbiol.">
        <title>The Global Catalogue of Microorganisms (GCM) 10K type strain sequencing project: providing services to taxonomists for standard genome sequencing and annotation.</title>
        <authorList>
            <consortium name="The Broad Institute Genomics Platform"/>
            <consortium name="The Broad Institute Genome Sequencing Center for Infectious Disease"/>
            <person name="Wu L."/>
            <person name="Ma J."/>
        </authorList>
    </citation>
    <scope>NUCLEOTIDE SEQUENCE [LARGE SCALE GENOMIC DNA]</scope>
    <source>
        <strain evidence="3">ZS-22-S1</strain>
    </source>
</reference>
<sequence>MSTIAINMFLTLDGVAQSPGAPDEDRASGFEHGGWQVPHFSRQLGEEIVGPWHANPGALLLGRKTYDIFAGYWPHIGPDHDDYPMAKIFNETPKYVASRSLTTAEWTNTTVLSGDLVAAVTDLKARDLGEIQVIGSLDLAQTLIRHRLVDEFRLTVFPVVLGTGKRLFDGAAPTGLELVSAQPVDKGVVACVYRPTGAPEYGTFGV</sequence>
<keyword evidence="3" id="KW-1185">Reference proteome</keyword>
<evidence type="ECO:0000313" key="3">
    <source>
        <dbReference type="Proteomes" id="UP001595859"/>
    </source>
</evidence>
<dbReference type="SUPFAM" id="SSF53597">
    <property type="entry name" value="Dihydrofolate reductase-like"/>
    <property type="match status" value="1"/>
</dbReference>
<proteinExistence type="predicted"/>
<dbReference type="Gene3D" id="3.40.430.10">
    <property type="entry name" value="Dihydrofolate Reductase, subunit A"/>
    <property type="match status" value="1"/>
</dbReference>
<gene>
    <name evidence="2" type="ORF">ACFPCV_10490</name>
</gene>
<dbReference type="RefSeq" id="WP_378055885.1">
    <property type="nucleotide sequence ID" value="NZ_JBHSIS010000004.1"/>
</dbReference>
<dbReference type="PANTHER" id="PTHR38011:SF2">
    <property type="entry name" value="BIFUNCTIONAL DEAMINASE-REDUCTASE DOMAIN PROTEIN"/>
    <property type="match status" value="1"/>
</dbReference>
<accession>A0ABV9RZ30</accession>